<protein>
    <submittedName>
        <fullName evidence="1">Uncharacterized protein</fullName>
    </submittedName>
</protein>
<reference evidence="2" key="1">
    <citation type="journal article" date="2022" name="Mol. Ecol. Resour.">
        <title>The genomes of chicory, endive, great burdock and yacon provide insights into Asteraceae palaeo-polyploidization history and plant inulin production.</title>
        <authorList>
            <person name="Fan W."/>
            <person name="Wang S."/>
            <person name="Wang H."/>
            <person name="Wang A."/>
            <person name="Jiang F."/>
            <person name="Liu H."/>
            <person name="Zhao H."/>
            <person name="Xu D."/>
            <person name="Zhang Y."/>
        </authorList>
    </citation>
    <scope>NUCLEOTIDE SEQUENCE [LARGE SCALE GENOMIC DNA]</scope>
    <source>
        <strain evidence="2">cv. Niubang</strain>
    </source>
</reference>
<dbReference type="Proteomes" id="UP001055879">
    <property type="component" value="Linkage Group LG15"/>
</dbReference>
<reference evidence="1 2" key="2">
    <citation type="journal article" date="2022" name="Mol. Ecol. Resour.">
        <title>The genomes of chicory, endive, great burdock and yacon provide insights into Asteraceae paleo-polyploidization history and plant inulin production.</title>
        <authorList>
            <person name="Fan W."/>
            <person name="Wang S."/>
            <person name="Wang H."/>
            <person name="Wang A."/>
            <person name="Jiang F."/>
            <person name="Liu H."/>
            <person name="Zhao H."/>
            <person name="Xu D."/>
            <person name="Zhang Y."/>
        </authorList>
    </citation>
    <scope>NUCLEOTIDE SEQUENCE [LARGE SCALE GENOMIC DNA]</scope>
    <source>
        <strain evidence="2">cv. Niubang</strain>
    </source>
</reference>
<gene>
    <name evidence="1" type="ORF">L6452_39184</name>
</gene>
<proteinExistence type="predicted"/>
<sequence length="74" mass="8576">MRRRVSLQQQLAPAFPYFLGLPLFLRESVSKRDETAEVAVLRKRSIEPLSINIATFEQSLLRLIPQFLFCPLDT</sequence>
<comment type="caution">
    <text evidence="1">The sequence shown here is derived from an EMBL/GenBank/DDBJ whole genome shotgun (WGS) entry which is preliminary data.</text>
</comment>
<name>A0ACB8XS57_ARCLA</name>
<evidence type="ECO:0000313" key="2">
    <source>
        <dbReference type="Proteomes" id="UP001055879"/>
    </source>
</evidence>
<dbReference type="EMBL" id="CM042061">
    <property type="protein sequence ID" value="KAI3673074.1"/>
    <property type="molecule type" value="Genomic_DNA"/>
</dbReference>
<keyword evidence="2" id="KW-1185">Reference proteome</keyword>
<organism evidence="1 2">
    <name type="scientific">Arctium lappa</name>
    <name type="common">Greater burdock</name>
    <name type="synonym">Lappa major</name>
    <dbReference type="NCBI Taxonomy" id="4217"/>
    <lineage>
        <taxon>Eukaryota</taxon>
        <taxon>Viridiplantae</taxon>
        <taxon>Streptophyta</taxon>
        <taxon>Embryophyta</taxon>
        <taxon>Tracheophyta</taxon>
        <taxon>Spermatophyta</taxon>
        <taxon>Magnoliopsida</taxon>
        <taxon>eudicotyledons</taxon>
        <taxon>Gunneridae</taxon>
        <taxon>Pentapetalae</taxon>
        <taxon>asterids</taxon>
        <taxon>campanulids</taxon>
        <taxon>Asterales</taxon>
        <taxon>Asteraceae</taxon>
        <taxon>Carduoideae</taxon>
        <taxon>Cardueae</taxon>
        <taxon>Arctiinae</taxon>
        <taxon>Arctium</taxon>
    </lineage>
</organism>
<evidence type="ECO:0000313" key="1">
    <source>
        <dbReference type="EMBL" id="KAI3673074.1"/>
    </source>
</evidence>
<accession>A0ACB8XS57</accession>